<dbReference type="EMBL" id="JBHMDG010000016">
    <property type="protein sequence ID" value="MFB9314192.1"/>
    <property type="molecule type" value="Genomic_DNA"/>
</dbReference>
<feature type="transmembrane region" description="Helical" evidence="1">
    <location>
        <begin position="117"/>
        <end position="141"/>
    </location>
</feature>
<organism evidence="2 3">
    <name type="scientific">Nocardioides plantarum</name>
    <dbReference type="NCBI Taxonomy" id="29299"/>
    <lineage>
        <taxon>Bacteria</taxon>
        <taxon>Bacillati</taxon>
        <taxon>Actinomycetota</taxon>
        <taxon>Actinomycetes</taxon>
        <taxon>Propionibacteriales</taxon>
        <taxon>Nocardioidaceae</taxon>
        <taxon>Nocardioides</taxon>
    </lineage>
</organism>
<evidence type="ECO:0000256" key="1">
    <source>
        <dbReference type="SAM" id="Phobius"/>
    </source>
</evidence>
<protein>
    <submittedName>
        <fullName evidence="2">ABC transporter permease</fullName>
    </submittedName>
</protein>
<keyword evidence="3" id="KW-1185">Reference proteome</keyword>
<reference evidence="2 3" key="1">
    <citation type="submission" date="2024-09" db="EMBL/GenBank/DDBJ databases">
        <authorList>
            <person name="Sun Q."/>
            <person name="Mori K."/>
        </authorList>
    </citation>
    <scope>NUCLEOTIDE SEQUENCE [LARGE SCALE GENOMIC DNA]</scope>
    <source>
        <strain evidence="2 3">JCM 9626</strain>
    </source>
</reference>
<feature type="transmembrane region" description="Helical" evidence="1">
    <location>
        <begin position="44"/>
        <end position="65"/>
    </location>
</feature>
<dbReference type="Proteomes" id="UP001589750">
    <property type="component" value="Unassembled WGS sequence"/>
</dbReference>
<keyword evidence="1" id="KW-0812">Transmembrane</keyword>
<evidence type="ECO:0000313" key="3">
    <source>
        <dbReference type="Proteomes" id="UP001589750"/>
    </source>
</evidence>
<keyword evidence="1" id="KW-1133">Transmembrane helix</keyword>
<dbReference type="RefSeq" id="WP_140010351.1">
    <property type="nucleotide sequence ID" value="NZ_JBHMDG010000016.1"/>
</dbReference>
<proteinExistence type="predicted"/>
<feature type="transmembrane region" description="Helical" evidence="1">
    <location>
        <begin position="242"/>
        <end position="265"/>
    </location>
</feature>
<keyword evidence="1" id="KW-0472">Membrane</keyword>
<feature type="transmembrane region" description="Helical" evidence="1">
    <location>
        <begin position="161"/>
        <end position="185"/>
    </location>
</feature>
<sequence>MSTTAAPPSTTTPSTAPAPSFAPIPFSRVVTVELRKMFDTRSGYWLMASIGILAVLATAAVVVFAPDDELTYDAFASAIGFPMAVILPVIAILSVTSEWSQRTGLTTFTFVPGRGRVIAAKALCSIGIGVVSIVLAAAIGALGNVVGTTIAGVDTVWDVSLVNLLMIVLANVLGLLVGFMLGVLLRTSAAAIVAYFVYSFVLTGLTELLAVNQEWFADIRGWVDFNFAQGALFDGVPTAEQWGQLGVSGLIWLVLPLALGLRLVLRSEVK</sequence>
<comment type="caution">
    <text evidence="2">The sequence shown here is derived from an EMBL/GenBank/DDBJ whole genome shotgun (WGS) entry which is preliminary data.</text>
</comment>
<feature type="transmembrane region" description="Helical" evidence="1">
    <location>
        <begin position="77"/>
        <end position="96"/>
    </location>
</feature>
<name>A0ABV5KCR0_9ACTN</name>
<evidence type="ECO:0000313" key="2">
    <source>
        <dbReference type="EMBL" id="MFB9314192.1"/>
    </source>
</evidence>
<feature type="transmembrane region" description="Helical" evidence="1">
    <location>
        <begin position="192"/>
        <end position="211"/>
    </location>
</feature>
<accession>A0ABV5KCR0</accession>
<gene>
    <name evidence="2" type="ORF">ACFFRI_14150</name>
</gene>